<evidence type="ECO:0000256" key="1">
    <source>
        <dbReference type="SAM" id="Phobius"/>
    </source>
</evidence>
<organism evidence="2 3">
    <name type="scientific">Parachlamydia acanthamoebae</name>
    <dbReference type="NCBI Taxonomy" id="83552"/>
    <lineage>
        <taxon>Bacteria</taxon>
        <taxon>Pseudomonadati</taxon>
        <taxon>Chlamydiota</taxon>
        <taxon>Chlamydiia</taxon>
        <taxon>Parachlamydiales</taxon>
        <taxon>Parachlamydiaceae</taxon>
        <taxon>Parachlamydia</taxon>
    </lineage>
</organism>
<dbReference type="Proteomes" id="UP000031307">
    <property type="component" value="Unassembled WGS sequence"/>
</dbReference>
<evidence type="ECO:0000313" key="2">
    <source>
        <dbReference type="EMBL" id="KIA76781.1"/>
    </source>
</evidence>
<dbReference type="EMBL" id="JSAM01000106">
    <property type="protein sequence ID" value="KIA76781.1"/>
    <property type="molecule type" value="Genomic_DNA"/>
</dbReference>
<reference evidence="2 3" key="1">
    <citation type="journal article" date="2014" name="Mol. Biol. Evol.">
        <title>Massive expansion of Ubiquitination-related gene families within the Chlamydiae.</title>
        <authorList>
            <person name="Domman D."/>
            <person name="Collingro A."/>
            <person name="Lagkouvardos I."/>
            <person name="Gehre L."/>
            <person name="Weinmaier T."/>
            <person name="Rattei T."/>
            <person name="Subtil A."/>
            <person name="Horn M."/>
        </authorList>
    </citation>
    <scope>NUCLEOTIDE SEQUENCE [LARGE SCALE GENOMIC DNA]</scope>
    <source>
        <strain evidence="2 3">OEW1</strain>
    </source>
</reference>
<feature type="transmembrane region" description="Helical" evidence="1">
    <location>
        <begin position="36"/>
        <end position="59"/>
    </location>
</feature>
<dbReference type="RefSeq" id="WP_013925680.1">
    <property type="nucleotide sequence ID" value="NZ_BAWW01000033.1"/>
</dbReference>
<feature type="transmembrane region" description="Helical" evidence="1">
    <location>
        <begin position="6"/>
        <end position="24"/>
    </location>
</feature>
<gene>
    <name evidence="2" type="ORF">DB43_HK00540</name>
</gene>
<keyword evidence="1" id="KW-0472">Membrane</keyword>
<feature type="transmembrane region" description="Helical" evidence="1">
    <location>
        <begin position="71"/>
        <end position="94"/>
    </location>
</feature>
<sequence>MDISHFLARLLGVMLVVIYGSYFLNRAFYRRLWQDVLDHPAIIILSGFITLLCGLLVVLSHDIWIPDWRGLITFLGWLMVFAGIARLVFPAQVAQFGQNLIKKDGSFLDIISGIMFLIGLYLLYVSF</sequence>
<evidence type="ECO:0000313" key="3">
    <source>
        <dbReference type="Proteomes" id="UP000031307"/>
    </source>
</evidence>
<evidence type="ECO:0008006" key="4">
    <source>
        <dbReference type="Google" id="ProtNLM"/>
    </source>
</evidence>
<keyword evidence="1" id="KW-0812">Transmembrane</keyword>
<dbReference type="OMA" id="WTWVTGA"/>
<feature type="transmembrane region" description="Helical" evidence="1">
    <location>
        <begin position="106"/>
        <end position="124"/>
    </location>
</feature>
<protein>
    <recommendedName>
        <fullName evidence="4">Integral membrane protein (PIN domain superfamily)</fullName>
    </recommendedName>
</protein>
<name>A0A0C1BZC6_9BACT</name>
<dbReference type="AlphaFoldDB" id="A0A0C1BZC6"/>
<proteinExistence type="predicted"/>
<accession>A0A0C1BZC6</accession>
<comment type="caution">
    <text evidence="2">The sequence shown here is derived from an EMBL/GenBank/DDBJ whole genome shotgun (WGS) entry which is preliminary data.</text>
</comment>
<keyword evidence="1" id="KW-1133">Transmembrane helix</keyword>
<dbReference type="PATRIC" id="fig|83552.4.peg.2144"/>